<proteinExistence type="predicted"/>
<accession>A0A8H2NQB1</accession>
<sequence length="40" mass="4415">MLKLLQLLPQLVDLMLSRFQQRLCILGSCIDLSDGIAQAG</sequence>
<gene>
    <name evidence="1" type="ORF">PS900_00967</name>
</gene>
<dbReference type="AlphaFoldDB" id="A0A8H2NQB1"/>
<dbReference type="EMBL" id="CABVIE010000002">
    <property type="protein sequence ID" value="VVO64284.1"/>
    <property type="molecule type" value="Genomic_DNA"/>
</dbReference>
<evidence type="ECO:0000313" key="2">
    <source>
        <dbReference type="Proteomes" id="UP000325723"/>
    </source>
</evidence>
<name>A0A8H2NQB1_PSEFL</name>
<organism evidence="1 2">
    <name type="scientific">Pseudomonas fluorescens</name>
    <dbReference type="NCBI Taxonomy" id="294"/>
    <lineage>
        <taxon>Bacteria</taxon>
        <taxon>Pseudomonadati</taxon>
        <taxon>Pseudomonadota</taxon>
        <taxon>Gammaproteobacteria</taxon>
        <taxon>Pseudomonadales</taxon>
        <taxon>Pseudomonadaceae</taxon>
        <taxon>Pseudomonas</taxon>
    </lineage>
</organism>
<evidence type="ECO:0000313" key="1">
    <source>
        <dbReference type="EMBL" id="VVO64284.1"/>
    </source>
</evidence>
<protein>
    <submittedName>
        <fullName evidence="1">Uncharacterized protein</fullName>
    </submittedName>
</protein>
<comment type="caution">
    <text evidence="1">The sequence shown here is derived from an EMBL/GenBank/DDBJ whole genome shotgun (WGS) entry which is preliminary data.</text>
</comment>
<dbReference type="Proteomes" id="UP000325723">
    <property type="component" value="Unassembled WGS sequence"/>
</dbReference>
<reference evidence="1 2" key="1">
    <citation type="submission" date="2019-09" db="EMBL/GenBank/DDBJ databases">
        <authorList>
            <person name="Chandra G."/>
            <person name="Truman W A."/>
        </authorList>
    </citation>
    <scope>NUCLEOTIDE SEQUENCE [LARGE SCALE GENOMIC DNA]</scope>
    <source>
        <strain evidence="1">PS900</strain>
    </source>
</reference>